<proteinExistence type="predicted"/>
<dbReference type="PANTHER" id="PTHR33074">
    <property type="entry name" value="EXPRESSED PROTEIN-RELATED"/>
    <property type="match status" value="1"/>
</dbReference>
<dbReference type="Pfam" id="PF07762">
    <property type="entry name" value="DUF1618"/>
    <property type="match status" value="1"/>
</dbReference>
<accession>A0ABC8YBH7</accession>
<gene>
    <name evidence="2" type="ORF">URODEC1_LOCUS31598</name>
</gene>
<evidence type="ECO:0000313" key="2">
    <source>
        <dbReference type="EMBL" id="CAL4938969.1"/>
    </source>
</evidence>
<sequence length="411" mass="45170">MPDPRWVFLEEFASFSDVRNATTATGVTSAGRPVTVSFELVHPPGVSLWSVHCPGLKKDRGFNGSPQILNAAGPFVVMRMLFFTAGLGGSRARVIDYFVYRAGPGKPSLHLVPGPCPKVQSPKQVGVVPARGAGGHYNVVFPVQRLDPRFELEIFVFSSETRAWSSKLAEFSQDEETTYDEVVLHSPTKAVAAGGGSLAWIDLWRGALLCEWRRDDGQPVLRLIQWPVPPPRGVAIDIASPVELRDATMSDGAIRFVELQLRSSGYGGRCACTSYFAREEATDDEHGWTASVWKRELGSAYGWGIGFKADTYNVFADDSRSRLVRRMRDEGGIDLNKMVTAGPRLSLHDEDVVYMEAKSSTDPSDPTALMLAINAREERLEAAQQIPSRACFSTFPQCTFSRFLDTSPGCL</sequence>
<reference evidence="2" key="1">
    <citation type="submission" date="2024-10" db="EMBL/GenBank/DDBJ databases">
        <authorList>
            <person name="Ryan C."/>
        </authorList>
    </citation>
    <scope>NUCLEOTIDE SEQUENCE [LARGE SCALE GENOMIC DNA]</scope>
</reference>
<keyword evidence="3" id="KW-1185">Reference proteome</keyword>
<dbReference type="AlphaFoldDB" id="A0ABC8YBH7"/>
<dbReference type="InterPro" id="IPR011676">
    <property type="entry name" value="DUF1618"/>
</dbReference>
<feature type="domain" description="DUF1618" evidence="1">
    <location>
        <begin position="200"/>
        <end position="354"/>
    </location>
</feature>
<organism evidence="2 3">
    <name type="scientific">Urochloa decumbens</name>
    <dbReference type="NCBI Taxonomy" id="240449"/>
    <lineage>
        <taxon>Eukaryota</taxon>
        <taxon>Viridiplantae</taxon>
        <taxon>Streptophyta</taxon>
        <taxon>Embryophyta</taxon>
        <taxon>Tracheophyta</taxon>
        <taxon>Spermatophyta</taxon>
        <taxon>Magnoliopsida</taxon>
        <taxon>Liliopsida</taxon>
        <taxon>Poales</taxon>
        <taxon>Poaceae</taxon>
        <taxon>PACMAD clade</taxon>
        <taxon>Panicoideae</taxon>
        <taxon>Panicodae</taxon>
        <taxon>Paniceae</taxon>
        <taxon>Melinidinae</taxon>
        <taxon>Urochloa</taxon>
    </lineage>
</organism>
<dbReference type="Proteomes" id="UP001497457">
    <property type="component" value="Chromosome 16b"/>
</dbReference>
<dbReference type="PANTHER" id="PTHR33074:SF85">
    <property type="entry name" value="DUF1618 DOMAIN-CONTAINING PROTEIN"/>
    <property type="match status" value="1"/>
</dbReference>
<name>A0ABC8YBH7_9POAL</name>
<dbReference type="EMBL" id="OZ075126">
    <property type="protein sequence ID" value="CAL4938969.1"/>
    <property type="molecule type" value="Genomic_DNA"/>
</dbReference>
<protein>
    <recommendedName>
        <fullName evidence="1">DUF1618 domain-containing protein</fullName>
    </recommendedName>
</protein>
<evidence type="ECO:0000313" key="3">
    <source>
        <dbReference type="Proteomes" id="UP001497457"/>
    </source>
</evidence>
<evidence type="ECO:0000259" key="1">
    <source>
        <dbReference type="Pfam" id="PF07762"/>
    </source>
</evidence>